<comment type="caution">
    <text evidence="2">The sequence shown here is derived from an EMBL/GenBank/DDBJ whole genome shotgun (WGS) entry which is preliminary data.</text>
</comment>
<dbReference type="RefSeq" id="WP_147892990.1">
    <property type="nucleotide sequence ID" value="NZ_BAAANR010000001.1"/>
</dbReference>
<accession>A0A5C8I219</accession>
<sequence length="66" mass="7382">MFPLIPFLFLGGLVTAGVVWRRRRDREAAEAPRDDLLRAGTEPDQSPEAASRRAEGRAAWMRPSGF</sequence>
<protein>
    <submittedName>
        <fullName evidence="2">Uncharacterized protein</fullName>
    </submittedName>
</protein>
<name>A0A5C8I219_9MICO</name>
<evidence type="ECO:0000256" key="1">
    <source>
        <dbReference type="SAM" id="MobiDB-lite"/>
    </source>
</evidence>
<evidence type="ECO:0000313" key="3">
    <source>
        <dbReference type="Proteomes" id="UP000321034"/>
    </source>
</evidence>
<feature type="compositionally biased region" description="Basic and acidic residues" evidence="1">
    <location>
        <begin position="26"/>
        <end position="37"/>
    </location>
</feature>
<dbReference type="AlphaFoldDB" id="A0A5C8I219"/>
<organism evidence="2 3">
    <name type="scientific">Microbacterium hatanonis</name>
    <dbReference type="NCBI Taxonomy" id="404366"/>
    <lineage>
        <taxon>Bacteria</taxon>
        <taxon>Bacillati</taxon>
        <taxon>Actinomycetota</taxon>
        <taxon>Actinomycetes</taxon>
        <taxon>Micrococcales</taxon>
        <taxon>Microbacteriaceae</taxon>
        <taxon>Microbacterium</taxon>
    </lineage>
</organism>
<keyword evidence="3" id="KW-1185">Reference proteome</keyword>
<evidence type="ECO:0000313" key="2">
    <source>
        <dbReference type="EMBL" id="TXK12251.1"/>
    </source>
</evidence>
<dbReference type="EMBL" id="VRSV01000001">
    <property type="protein sequence ID" value="TXK12251.1"/>
    <property type="molecule type" value="Genomic_DNA"/>
</dbReference>
<feature type="region of interest" description="Disordered" evidence="1">
    <location>
        <begin position="26"/>
        <end position="66"/>
    </location>
</feature>
<reference evidence="2 3" key="1">
    <citation type="submission" date="2019-08" db="EMBL/GenBank/DDBJ databases">
        <authorList>
            <person name="Dong K."/>
        </authorList>
    </citation>
    <scope>NUCLEOTIDE SEQUENCE [LARGE SCALE GENOMIC DNA]</scope>
    <source>
        <strain evidence="2 3">JCM14558</strain>
    </source>
</reference>
<proteinExistence type="predicted"/>
<dbReference type="Proteomes" id="UP000321034">
    <property type="component" value="Unassembled WGS sequence"/>
</dbReference>
<gene>
    <name evidence="2" type="ORF">FVP77_01850</name>
</gene>